<keyword evidence="1 6" id="KW-0963">Cytoplasm</keyword>
<comment type="similarity">
    <text evidence="6">Belongs to the methyltransferase superfamily. RNA methyltransferase RsmG family.</text>
</comment>
<dbReference type="EMBL" id="QGTR01000003">
    <property type="protein sequence ID" value="PWW00555.1"/>
    <property type="molecule type" value="Genomic_DNA"/>
</dbReference>
<dbReference type="EC" id="2.1.1.170" evidence="6"/>
<evidence type="ECO:0000256" key="6">
    <source>
        <dbReference type="HAMAP-Rule" id="MF_00074"/>
    </source>
</evidence>
<dbReference type="Proteomes" id="UP000246352">
    <property type="component" value="Unassembled WGS sequence"/>
</dbReference>
<sequence>MTLSSRSEDSGFVSRETTHRLEIYADLVRKWQKSINLVSASTLGDLWERHINDSLQITRLAGAPQRWIDMGSGAGFPGLVTGICMAGGSEGWVHLVESNNKKAAFLRQVIRDTGARASVHPVRIEDVGADVGEIDAISARALASLPELLRMAQPFAERNPMLQCWFHKGLEYGEEVRSAGDRWSFDLVEHPSVVQEGSVILQLTHIKPR</sequence>
<proteinExistence type="inferred from homology"/>
<dbReference type="SUPFAM" id="SSF53335">
    <property type="entry name" value="S-adenosyl-L-methionine-dependent methyltransferases"/>
    <property type="match status" value="1"/>
</dbReference>
<dbReference type="GO" id="GO:0005829">
    <property type="term" value="C:cytosol"/>
    <property type="evidence" value="ECO:0007669"/>
    <property type="project" value="TreeGrafter"/>
</dbReference>
<comment type="function">
    <text evidence="6">Specifically methylates the N7 position of guanine in position 527 of 16S rRNA.</text>
</comment>
<comment type="catalytic activity">
    <reaction evidence="6">
        <text>guanosine(527) in 16S rRNA + S-adenosyl-L-methionine = N(7)-methylguanosine(527) in 16S rRNA + S-adenosyl-L-homocysteine</text>
        <dbReference type="Rhea" id="RHEA:42732"/>
        <dbReference type="Rhea" id="RHEA-COMP:10209"/>
        <dbReference type="Rhea" id="RHEA-COMP:10210"/>
        <dbReference type="ChEBI" id="CHEBI:57856"/>
        <dbReference type="ChEBI" id="CHEBI:59789"/>
        <dbReference type="ChEBI" id="CHEBI:74269"/>
        <dbReference type="ChEBI" id="CHEBI:74480"/>
        <dbReference type="EC" id="2.1.1.170"/>
    </reaction>
</comment>
<dbReference type="Pfam" id="PF02527">
    <property type="entry name" value="GidB"/>
    <property type="match status" value="1"/>
</dbReference>
<dbReference type="NCBIfam" id="TIGR00138">
    <property type="entry name" value="rsmG_gidB"/>
    <property type="match status" value="1"/>
</dbReference>
<gene>
    <name evidence="6" type="primary">rsmG</name>
    <name evidence="7" type="ORF">DFR52_103762</name>
</gene>
<comment type="subcellular location">
    <subcellularLocation>
        <location evidence="6">Cytoplasm</location>
    </subcellularLocation>
</comment>
<feature type="binding site" evidence="6">
    <location>
        <begin position="124"/>
        <end position="125"/>
    </location>
    <ligand>
        <name>S-adenosyl-L-methionine</name>
        <dbReference type="ChEBI" id="CHEBI:59789"/>
    </ligand>
</feature>
<comment type="caution">
    <text evidence="7">The sequence shown here is derived from an EMBL/GenBank/DDBJ whole genome shotgun (WGS) entry which is preliminary data.</text>
</comment>
<evidence type="ECO:0000256" key="1">
    <source>
        <dbReference type="ARBA" id="ARBA00022490"/>
    </source>
</evidence>
<comment type="caution">
    <text evidence="6">Lacks conserved residue(s) required for the propagation of feature annotation.</text>
</comment>
<dbReference type="PANTHER" id="PTHR31760">
    <property type="entry name" value="S-ADENOSYL-L-METHIONINE-DEPENDENT METHYLTRANSFERASES SUPERFAMILY PROTEIN"/>
    <property type="match status" value="1"/>
</dbReference>
<dbReference type="OrthoDB" id="9808773at2"/>
<dbReference type="RefSeq" id="WP_110032758.1">
    <property type="nucleotide sequence ID" value="NZ_QGTR01000003.1"/>
</dbReference>
<feature type="binding site" evidence="6">
    <location>
        <position position="76"/>
    </location>
    <ligand>
        <name>S-adenosyl-L-methionine</name>
        <dbReference type="ChEBI" id="CHEBI:59789"/>
    </ligand>
</feature>
<dbReference type="InterPro" id="IPR029063">
    <property type="entry name" value="SAM-dependent_MTases_sf"/>
</dbReference>
<protein>
    <recommendedName>
        <fullName evidence="6">Ribosomal RNA small subunit methyltransferase G</fullName>
        <ecNumber evidence="6">2.1.1.170</ecNumber>
    </recommendedName>
    <alternativeName>
        <fullName evidence="6">16S rRNA 7-methylguanosine methyltransferase</fullName>
        <shortName evidence="6">16S rRNA m7G methyltransferase</shortName>
    </alternativeName>
</protein>
<keyword evidence="8" id="KW-1185">Reference proteome</keyword>
<evidence type="ECO:0000256" key="2">
    <source>
        <dbReference type="ARBA" id="ARBA00022552"/>
    </source>
</evidence>
<evidence type="ECO:0000256" key="5">
    <source>
        <dbReference type="ARBA" id="ARBA00022691"/>
    </source>
</evidence>
<evidence type="ECO:0000313" key="8">
    <source>
        <dbReference type="Proteomes" id="UP000246352"/>
    </source>
</evidence>
<dbReference type="InterPro" id="IPR003682">
    <property type="entry name" value="rRNA_ssu_MeTfrase_G"/>
</dbReference>
<accession>A0A317PLR1</accession>
<keyword evidence="4 6" id="KW-0808">Transferase</keyword>
<dbReference type="HAMAP" id="MF_00074">
    <property type="entry name" value="16SrRNA_methyltr_G"/>
    <property type="match status" value="1"/>
</dbReference>
<dbReference type="PANTHER" id="PTHR31760:SF0">
    <property type="entry name" value="S-ADENOSYL-L-METHIONINE-DEPENDENT METHYLTRANSFERASES SUPERFAMILY PROTEIN"/>
    <property type="match status" value="1"/>
</dbReference>
<keyword evidence="3 6" id="KW-0489">Methyltransferase</keyword>
<keyword evidence="2 6" id="KW-0698">rRNA processing</keyword>
<dbReference type="AlphaFoldDB" id="A0A317PLR1"/>
<evidence type="ECO:0000313" key="7">
    <source>
        <dbReference type="EMBL" id="PWW00555.1"/>
    </source>
</evidence>
<name>A0A317PLR1_9HYPH</name>
<reference evidence="7 8" key="1">
    <citation type="submission" date="2018-05" db="EMBL/GenBank/DDBJ databases">
        <title>Genomic Encyclopedia of Type Strains, Phase IV (KMG-IV): sequencing the most valuable type-strain genomes for metagenomic binning, comparative biology and taxonomic classification.</title>
        <authorList>
            <person name="Goeker M."/>
        </authorList>
    </citation>
    <scope>NUCLEOTIDE SEQUENCE [LARGE SCALE GENOMIC DNA]</scope>
    <source>
        <strain evidence="7 8">DSM 16791</strain>
    </source>
</reference>
<feature type="binding site" evidence="6">
    <location>
        <position position="140"/>
    </location>
    <ligand>
        <name>S-adenosyl-L-methionine</name>
        <dbReference type="ChEBI" id="CHEBI:59789"/>
    </ligand>
</feature>
<keyword evidence="5 6" id="KW-0949">S-adenosyl-L-methionine</keyword>
<feature type="binding site" evidence="6">
    <location>
        <position position="71"/>
    </location>
    <ligand>
        <name>S-adenosyl-L-methionine</name>
        <dbReference type="ChEBI" id="CHEBI:59789"/>
    </ligand>
</feature>
<dbReference type="Gene3D" id="3.40.50.150">
    <property type="entry name" value="Vaccinia Virus protein VP39"/>
    <property type="match status" value="1"/>
</dbReference>
<evidence type="ECO:0000256" key="3">
    <source>
        <dbReference type="ARBA" id="ARBA00022603"/>
    </source>
</evidence>
<organism evidence="7 8">
    <name type="scientific">Hoeflea marina</name>
    <dbReference type="NCBI Taxonomy" id="274592"/>
    <lineage>
        <taxon>Bacteria</taxon>
        <taxon>Pseudomonadati</taxon>
        <taxon>Pseudomonadota</taxon>
        <taxon>Alphaproteobacteria</taxon>
        <taxon>Hyphomicrobiales</taxon>
        <taxon>Rhizobiaceae</taxon>
        <taxon>Hoeflea</taxon>
    </lineage>
</organism>
<dbReference type="GO" id="GO:0070043">
    <property type="term" value="F:rRNA (guanine-N7-)-methyltransferase activity"/>
    <property type="evidence" value="ECO:0007669"/>
    <property type="project" value="UniProtKB-UniRule"/>
</dbReference>
<evidence type="ECO:0000256" key="4">
    <source>
        <dbReference type="ARBA" id="ARBA00022679"/>
    </source>
</evidence>